<dbReference type="PROSITE" id="PS50011">
    <property type="entry name" value="PROTEIN_KINASE_DOM"/>
    <property type="match status" value="1"/>
</dbReference>
<dbReference type="CDD" id="cd00180">
    <property type="entry name" value="PKc"/>
    <property type="match status" value="1"/>
</dbReference>
<dbReference type="PANTHER" id="PTHR44329:SF214">
    <property type="entry name" value="PROTEIN KINASE DOMAIN-CONTAINING PROTEIN"/>
    <property type="match status" value="1"/>
</dbReference>
<evidence type="ECO:0000259" key="3">
    <source>
        <dbReference type="PROSITE" id="PS50011"/>
    </source>
</evidence>
<dbReference type="InterPro" id="IPR017441">
    <property type="entry name" value="Protein_kinase_ATP_BS"/>
</dbReference>
<sequence length="582" mass="66090">MSSSTCPNVECSVEGDINDHMDTSRKPYQTSLFATLLYKYSPPSDDELSRVERLKEDLNNIMKSIARSTNNRDPELAAIAFLKVLPKKSDLDNLIDEPIPSPPVLRINFEYPSYPSTVVAEGTYPYGLDVPLDGLEEWWNRKDNKCSEQPIRTHDGQTLVGYVTYQQLRNMAGKVVFIMDTIQNIPDNRYAKNLTYLANLNPFALRPFLRLPHILPHISGGAADGILDFLEDQSVWQESVALISDQQQAEITQMVADQVMDDSQMVEVHTDDIQSELSKIGVPVELVHSVPLRSNNGDIGSGSSGTIRRTRTMRTNEKVAVKGFRKERVHINRLLHEAKIWKDLKHKNILPLLGFCIISDEDVPGLVSPECKYGNVRLFFEQANVTIAFKLRLLHPSQLNHILNGVEYLHSKGIAHGDLRTQNILLNGGGEAIICDFGISDVIEECDNLRSESSITNARWLAYEFFDENNQEPLRIDGPSDMYSFGCLTFEVISQKLPFYDLTENELISSKRGYEWPTRPDDVEDIYWNFMTAFWGRFKQSRPTATEGLTLLKNAMATVFEPNSAEKIDMLFKCPMSFFCDW</sequence>
<dbReference type="EMBL" id="ML170180">
    <property type="protein sequence ID" value="TDL21469.1"/>
    <property type="molecule type" value="Genomic_DNA"/>
</dbReference>
<dbReference type="STRING" id="50990.A0A4Y7Q3K6"/>
<dbReference type="InterPro" id="IPR051681">
    <property type="entry name" value="Ser/Thr_Kinases-Pseudokinases"/>
</dbReference>
<name>A0A4Y7Q3K6_9AGAM</name>
<dbReference type="VEuPathDB" id="FungiDB:BD410DRAFT_840435"/>
<gene>
    <name evidence="4" type="ORF">BD410DRAFT_840435</name>
</gene>
<dbReference type="AlphaFoldDB" id="A0A4Y7Q3K6"/>
<feature type="domain" description="Protein kinase" evidence="3">
    <location>
        <begin position="293"/>
        <end position="559"/>
    </location>
</feature>
<reference evidence="4 5" key="1">
    <citation type="submission" date="2018-06" db="EMBL/GenBank/DDBJ databases">
        <title>A transcriptomic atlas of mushroom development highlights an independent origin of complex multicellularity.</title>
        <authorList>
            <consortium name="DOE Joint Genome Institute"/>
            <person name="Krizsan K."/>
            <person name="Almasi E."/>
            <person name="Merenyi Z."/>
            <person name="Sahu N."/>
            <person name="Viragh M."/>
            <person name="Koszo T."/>
            <person name="Mondo S."/>
            <person name="Kiss B."/>
            <person name="Balint B."/>
            <person name="Kues U."/>
            <person name="Barry K."/>
            <person name="Hegedus J.C."/>
            <person name="Henrissat B."/>
            <person name="Johnson J."/>
            <person name="Lipzen A."/>
            <person name="Ohm R."/>
            <person name="Nagy I."/>
            <person name="Pangilinan J."/>
            <person name="Yan J."/>
            <person name="Xiong Y."/>
            <person name="Grigoriev I.V."/>
            <person name="Hibbett D.S."/>
            <person name="Nagy L.G."/>
        </authorList>
    </citation>
    <scope>NUCLEOTIDE SEQUENCE [LARGE SCALE GENOMIC DNA]</scope>
    <source>
        <strain evidence="4 5">SZMC22713</strain>
    </source>
</reference>
<dbReference type="InterPro" id="IPR011009">
    <property type="entry name" value="Kinase-like_dom_sf"/>
</dbReference>
<dbReference type="InterPro" id="IPR001245">
    <property type="entry name" value="Ser-Thr/Tyr_kinase_cat_dom"/>
</dbReference>
<dbReference type="OrthoDB" id="5809314at2759"/>
<dbReference type="Proteomes" id="UP000294933">
    <property type="component" value="Unassembled WGS sequence"/>
</dbReference>
<dbReference type="PROSITE" id="PS00107">
    <property type="entry name" value="PROTEIN_KINASE_ATP"/>
    <property type="match status" value="1"/>
</dbReference>
<evidence type="ECO:0000313" key="4">
    <source>
        <dbReference type="EMBL" id="TDL21469.1"/>
    </source>
</evidence>
<dbReference type="GO" id="GO:0005524">
    <property type="term" value="F:ATP binding"/>
    <property type="evidence" value="ECO:0007669"/>
    <property type="project" value="UniProtKB-UniRule"/>
</dbReference>
<proteinExistence type="predicted"/>
<feature type="region of interest" description="Disordered" evidence="2">
    <location>
        <begin position="1"/>
        <end position="24"/>
    </location>
</feature>
<evidence type="ECO:0000256" key="1">
    <source>
        <dbReference type="PROSITE-ProRule" id="PRU10141"/>
    </source>
</evidence>
<dbReference type="InterPro" id="IPR000719">
    <property type="entry name" value="Prot_kinase_dom"/>
</dbReference>
<keyword evidence="4" id="KW-0808">Transferase</keyword>
<keyword evidence="5" id="KW-1185">Reference proteome</keyword>
<dbReference type="SUPFAM" id="SSF56112">
    <property type="entry name" value="Protein kinase-like (PK-like)"/>
    <property type="match status" value="1"/>
</dbReference>
<feature type="binding site" evidence="1">
    <location>
        <position position="322"/>
    </location>
    <ligand>
        <name>ATP</name>
        <dbReference type="ChEBI" id="CHEBI:30616"/>
    </ligand>
</feature>
<protein>
    <submittedName>
        <fullName evidence="4">Kinase-like protein</fullName>
    </submittedName>
</protein>
<evidence type="ECO:0000256" key="2">
    <source>
        <dbReference type="SAM" id="MobiDB-lite"/>
    </source>
</evidence>
<keyword evidence="4" id="KW-0418">Kinase</keyword>
<keyword evidence="1" id="KW-0067">ATP-binding</keyword>
<dbReference type="Gene3D" id="1.10.510.10">
    <property type="entry name" value="Transferase(Phosphotransferase) domain 1"/>
    <property type="match status" value="1"/>
</dbReference>
<dbReference type="Pfam" id="PF07714">
    <property type="entry name" value="PK_Tyr_Ser-Thr"/>
    <property type="match status" value="1"/>
</dbReference>
<keyword evidence="1" id="KW-0547">Nucleotide-binding</keyword>
<evidence type="ECO:0000313" key="5">
    <source>
        <dbReference type="Proteomes" id="UP000294933"/>
    </source>
</evidence>
<dbReference type="SMART" id="SM00220">
    <property type="entry name" value="S_TKc"/>
    <property type="match status" value="1"/>
</dbReference>
<organism evidence="4 5">
    <name type="scientific">Rickenella mellea</name>
    <dbReference type="NCBI Taxonomy" id="50990"/>
    <lineage>
        <taxon>Eukaryota</taxon>
        <taxon>Fungi</taxon>
        <taxon>Dikarya</taxon>
        <taxon>Basidiomycota</taxon>
        <taxon>Agaricomycotina</taxon>
        <taxon>Agaricomycetes</taxon>
        <taxon>Hymenochaetales</taxon>
        <taxon>Rickenellaceae</taxon>
        <taxon>Rickenella</taxon>
    </lineage>
</organism>
<dbReference type="PANTHER" id="PTHR44329">
    <property type="entry name" value="SERINE/THREONINE-PROTEIN KINASE TNNI3K-RELATED"/>
    <property type="match status" value="1"/>
</dbReference>
<accession>A0A4Y7Q3K6</accession>
<dbReference type="GO" id="GO:0004674">
    <property type="term" value="F:protein serine/threonine kinase activity"/>
    <property type="evidence" value="ECO:0007669"/>
    <property type="project" value="TreeGrafter"/>
</dbReference>